<dbReference type="Proteomes" id="UP000308652">
    <property type="component" value="Unassembled WGS sequence"/>
</dbReference>
<dbReference type="EMBL" id="ML213609">
    <property type="protein sequence ID" value="TFK37187.1"/>
    <property type="molecule type" value="Genomic_DNA"/>
</dbReference>
<feature type="chain" id="PRO_5022892702" description="Beta/gamma crystallin 'Greek key' domain-containing protein" evidence="1">
    <location>
        <begin position="24"/>
        <end position="138"/>
    </location>
</feature>
<organism evidence="2 3">
    <name type="scientific">Crucibulum laeve</name>
    <dbReference type="NCBI Taxonomy" id="68775"/>
    <lineage>
        <taxon>Eukaryota</taxon>
        <taxon>Fungi</taxon>
        <taxon>Dikarya</taxon>
        <taxon>Basidiomycota</taxon>
        <taxon>Agaricomycotina</taxon>
        <taxon>Agaricomycetes</taxon>
        <taxon>Agaricomycetidae</taxon>
        <taxon>Agaricales</taxon>
        <taxon>Agaricineae</taxon>
        <taxon>Nidulariaceae</taxon>
        <taxon>Crucibulum</taxon>
    </lineage>
</organism>
<gene>
    <name evidence="2" type="ORF">BDQ12DRAFT_685476</name>
</gene>
<evidence type="ECO:0000256" key="1">
    <source>
        <dbReference type="SAM" id="SignalP"/>
    </source>
</evidence>
<name>A0A5C3LXB8_9AGAR</name>
<protein>
    <recommendedName>
        <fullName evidence="4">Beta/gamma crystallin 'Greek key' domain-containing protein</fullName>
    </recommendedName>
</protein>
<keyword evidence="1" id="KW-0732">Signal</keyword>
<proteinExistence type="predicted"/>
<feature type="signal peptide" evidence="1">
    <location>
        <begin position="1"/>
        <end position="23"/>
    </location>
</feature>
<reference evidence="2 3" key="1">
    <citation type="journal article" date="2019" name="Nat. Ecol. Evol.">
        <title>Megaphylogeny resolves global patterns of mushroom evolution.</title>
        <authorList>
            <person name="Varga T."/>
            <person name="Krizsan K."/>
            <person name="Foldi C."/>
            <person name="Dima B."/>
            <person name="Sanchez-Garcia M."/>
            <person name="Sanchez-Ramirez S."/>
            <person name="Szollosi G.J."/>
            <person name="Szarkandi J.G."/>
            <person name="Papp V."/>
            <person name="Albert L."/>
            <person name="Andreopoulos W."/>
            <person name="Angelini C."/>
            <person name="Antonin V."/>
            <person name="Barry K.W."/>
            <person name="Bougher N.L."/>
            <person name="Buchanan P."/>
            <person name="Buyck B."/>
            <person name="Bense V."/>
            <person name="Catcheside P."/>
            <person name="Chovatia M."/>
            <person name="Cooper J."/>
            <person name="Damon W."/>
            <person name="Desjardin D."/>
            <person name="Finy P."/>
            <person name="Geml J."/>
            <person name="Haridas S."/>
            <person name="Hughes K."/>
            <person name="Justo A."/>
            <person name="Karasinski D."/>
            <person name="Kautmanova I."/>
            <person name="Kiss B."/>
            <person name="Kocsube S."/>
            <person name="Kotiranta H."/>
            <person name="LaButti K.M."/>
            <person name="Lechner B.E."/>
            <person name="Liimatainen K."/>
            <person name="Lipzen A."/>
            <person name="Lukacs Z."/>
            <person name="Mihaltcheva S."/>
            <person name="Morgado L.N."/>
            <person name="Niskanen T."/>
            <person name="Noordeloos M.E."/>
            <person name="Ohm R.A."/>
            <person name="Ortiz-Santana B."/>
            <person name="Ovrebo C."/>
            <person name="Racz N."/>
            <person name="Riley R."/>
            <person name="Savchenko A."/>
            <person name="Shiryaev A."/>
            <person name="Soop K."/>
            <person name="Spirin V."/>
            <person name="Szebenyi C."/>
            <person name="Tomsovsky M."/>
            <person name="Tulloss R.E."/>
            <person name="Uehling J."/>
            <person name="Grigoriev I.V."/>
            <person name="Vagvolgyi C."/>
            <person name="Papp T."/>
            <person name="Martin F.M."/>
            <person name="Miettinen O."/>
            <person name="Hibbett D.S."/>
            <person name="Nagy L.G."/>
        </authorList>
    </citation>
    <scope>NUCLEOTIDE SEQUENCE [LARGE SCALE GENOMIC DNA]</scope>
    <source>
        <strain evidence="2 3">CBS 166.37</strain>
    </source>
</reference>
<dbReference type="AlphaFoldDB" id="A0A5C3LXB8"/>
<sequence length="138" mass="14476">MMFFYKACLISALSLRIISSAAPAELSTKNMNKELDTGLTVCSGTLHPATGCVNFFFNGESCVNFTGGLAFLYKQVSSASVGPNIICTFYKSLGCNPSGSDSDMAVLSSGEYGFSSVPGLNGTIDFDNMASSYSCSAF</sequence>
<accession>A0A5C3LXB8</accession>
<evidence type="ECO:0000313" key="3">
    <source>
        <dbReference type="Proteomes" id="UP000308652"/>
    </source>
</evidence>
<evidence type="ECO:0008006" key="4">
    <source>
        <dbReference type="Google" id="ProtNLM"/>
    </source>
</evidence>
<keyword evidence="3" id="KW-1185">Reference proteome</keyword>
<evidence type="ECO:0000313" key="2">
    <source>
        <dbReference type="EMBL" id="TFK37187.1"/>
    </source>
</evidence>
<dbReference type="OrthoDB" id="2884912at2759"/>